<dbReference type="Proteomes" id="UP000029995">
    <property type="component" value="Unassembled WGS sequence"/>
</dbReference>
<name>A0A0A0CUH6_9PROT</name>
<evidence type="ECO:0000256" key="1">
    <source>
        <dbReference type="SAM" id="MobiDB-lite"/>
    </source>
</evidence>
<evidence type="ECO:0000313" key="2">
    <source>
        <dbReference type="EMBL" id="KGM30121.1"/>
    </source>
</evidence>
<proteinExistence type="predicted"/>
<dbReference type="RefSeq" id="WP_034849615.1">
    <property type="nucleotide sequence ID" value="NZ_JANX01001035.1"/>
</dbReference>
<organism evidence="2 3">
    <name type="scientific">Inquilinus limosus MP06</name>
    <dbReference type="NCBI Taxonomy" id="1398085"/>
    <lineage>
        <taxon>Bacteria</taxon>
        <taxon>Pseudomonadati</taxon>
        <taxon>Pseudomonadota</taxon>
        <taxon>Alphaproteobacteria</taxon>
        <taxon>Rhodospirillales</taxon>
        <taxon>Rhodospirillaceae</taxon>
        <taxon>Inquilinus</taxon>
    </lineage>
</organism>
<feature type="non-terminal residue" evidence="2">
    <location>
        <position position="1"/>
    </location>
</feature>
<sequence length="90" mass="9226">ERLAGDRADRPDTADRALPIEALIRSLCRALGIPPDRAAIAAAVAGTAEVVAIDAGTEAARRVAAKAWFRPPDTPAAGRPPPRPPGPDSG</sequence>
<evidence type="ECO:0000313" key="3">
    <source>
        <dbReference type="Proteomes" id="UP000029995"/>
    </source>
</evidence>
<dbReference type="AlphaFoldDB" id="A0A0A0CUH6"/>
<comment type="caution">
    <text evidence="2">The sequence shown here is derived from an EMBL/GenBank/DDBJ whole genome shotgun (WGS) entry which is preliminary data.</text>
</comment>
<gene>
    <name evidence="2" type="ORF">P409_34985</name>
</gene>
<reference evidence="2 3" key="1">
    <citation type="submission" date="2014-01" db="EMBL/GenBank/DDBJ databases">
        <title>Genome sequence determination for a cystic fibrosis isolate, Inquilinus limosus.</title>
        <authorList>
            <person name="Pino M."/>
            <person name="Di Conza J."/>
            <person name="Gutkind G."/>
        </authorList>
    </citation>
    <scope>NUCLEOTIDE SEQUENCE [LARGE SCALE GENOMIC DNA]</scope>
    <source>
        <strain evidence="2 3">MP06</strain>
    </source>
</reference>
<protein>
    <submittedName>
        <fullName evidence="2">Uncharacterized protein</fullName>
    </submittedName>
</protein>
<dbReference type="EMBL" id="JANX01001035">
    <property type="protein sequence ID" value="KGM30121.1"/>
    <property type="molecule type" value="Genomic_DNA"/>
</dbReference>
<feature type="region of interest" description="Disordered" evidence="1">
    <location>
        <begin position="68"/>
        <end position="90"/>
    </location>
</feature>
<accession>A0A0A0CUH6</accession>
<feature type="compositionally biased region" description="Pro residues" evidence="1">
    <location>
        <begin position="72"/>
        <end position="90"/>
    </location>
</feature>